<dbReference type="GO" id="GO:0046872">
    <property type="term" value="F:metal ion binding"/>
    <property type="evidence" value="ECO:0007669"/>
    <property type="project" value="UniProtKB-KW"/>
</dbReference>
<dbReference type="AlphaFoldDB" id="A1VQS3"/>
<comment type="cofactor">
    <cofactor evidence="1">
        <name>Mn(2+)</name>
        <dbReference type="ChEBI" id="CHEBI:29035"/>
    </cofactor>
</comment>
<evidence type="ECO:0000256" key="3">
    <source>
        <dbReference type="ARBA" id="ARBA00022723"/>
    </source>
</evidence>
<evidence type="ECO:0000256" key="6">
    <source>
        <dbReference type="ARBA" id="ARBA00023211"/>
    </source>
</evidence>
<gene>
    <name evidence="8" type="ordered locus">Pnap_2699</name>
</gene>
<proteinExistence type="predicted"/>
<dbReference type="OrthoDB" id="9788263at2"/>
<keyword evidence="3" id="KW-0479">Metal-binding</keyword>
<evidence type="ECO:0000313" key="9">
    <source>
        <dbReference type="Proteomes" id="UP000000644"/>
    </source>
</evidence>
<dbReference type="SUPFAM" id="SSF55811">
    <property type="entry name" value="Nudix"/>
    <property type="match status" value="1"/>
</dbReference>
<keyword evidence="4 8" id="KW-0378">Hydrolase</keyword>
<feature type="domain" description="Nudix hydrolase" evidence="7">
    <location>
        <begin position="11"/>
        <end position="215"/>
    </location>
</feature>
<evidence type="ECO:0000259" key="7">
    <source>
        <dbReference type="PROSITE" id="PS51462"/>
    </source>
</evidence>
<keyword evidence="9" id="KW-1185">Reference proteome</keyword>
<keyword evidence="6" id="KW-0464">Manganese</keyword>
<reference evidence="9" key="1">
    <citation type="journal article" date="2009" name="Environ. Microbiol.">
        <title>The genome of Polaromonas naphthalenivorans strain CJ2, isolated from coal tar-contaminated sediment, reveals physiological and metabolic versatility and evolution through extensive horizontal gene transfer.</title>
        <authorList>
            <person name="Yagi J.M."/>
            <person name="Sims D."/>
            <person name="Brettin T."/>
            <person name="Bruce D."/>
            <person name="Madsen E.L."/>
        </authorList>
    </citation>
    <scope>NUCLEOTIDE SEQUENCE [LARGE SCALE GENOMIC DNA]</scope>
    <source>
        <strain evidence="9">CJ2</strain>
    </source>
</reference>
<dbReference type="GO" id="GO:0016818">
    <property type="term" value="F:hydrolase activity, acting on acid anhydrides, in phosphorus-containing anhydrides"/>
    <property type="evidence" value="ECO:0007669"/>
    <property type="project" value="InterPro"/>
</dbReference>
<dbReference type="STRING" id="365044.Pnap_2699"/>
<dbReference type="CDD" id="cd18870">
    <property type="entry name" value="NUDIX_AcylCoAdiphos_Nudt19"/>
    <property type="match status" value="1"/>
</dbReference>
<dbReference type="InterPro" id="IPR015797">
    <property type="entry name" value="NUDIX_hydrolase-like_dom_sf"/>
</dbReference>
<accession>A1VQS3</accession>
<dbReference type="InterPro" id="IPR000086">
    <property type="entry name" value="NUDIX_hydrolase_dom"/>
</dbReference>
<dbReference type="Gene3D" id="3.90.79.10">
    <property type="entry name" value="Nucleoside Triphosphate Pyrophosphohydrolase"/>
    <property type="match status" value="1"/>
</dbReference>
<keyword evidence="5" id="KW-0460">Magnesium</keyword>
<dbReference type="KEGG" id="pna:Pnap_2699"/>
<dbReference type="HOGENOM" id="CLU_059078_2_0_4"/>
<evidence type="ECO:0000256" key="1">
    <source>
        <dbReference type="ARBA" id="ARBA00001936"/>
    </source>
</evidence>
<evidence type="ECO:0000256" key="2">
    <source>
        <dbReference type="ARBA" id="ARBA00001946"/>
    </source>
</evidence>
<dbReference type="PANTHER" id="PTHR12318">
    <property type="entry name" value="TESTOSTERONE-REGULATED PROTEIN RP2"/>
    <property type="match status" value="1"/>
</dbReference>
<dbReference type="RefSeq" id="WP_011802078.1">
    <property type="nucleotide sequence ID" value="NC_008781.1"/>
</dbReference>
<sequence length="294" mass="32095">MELNLEIVTTPLRPAATVVMLRDAPTGLEVFLMKRHALSDVLGGAYVFPGGKVDALDAELDMAAHLDQPLPVLHAGLNETDISERTAGGLYVAALREAFEESGVLFAQGLGAQDIDTARAAALLREGQGFNAVLARMGLRLQTRSLVPWSRWITPTSPSVMNKRFDTRFFVSAVPAGQVAVHDNHETTESVWLSPRTALQQYWAGQIALAPPQIMSLAHLSRHASVDSVMTQARGRMPPVIQPEPFDLEGGRVICYPGDARHPVSEPAMPGPTRLYYRNKRFEPGDGFESLFSD</sequence>
<dbReference type="PANTHER" id="PTHR12318:SF0">
    <property type="entry name" value="ACYL-COENZYME A DIPHOSPHATASE NUDT19"/>
    <property type="match status" value="1"/>
</dbReference>
<dbReference type="PROSITE" id="PS51462">
    <property type="entry name" value="NUDIX"/>
    <property type="match status" value="1"/>
</dbReference>
<dbReference type="EMBL" id="CP000529">
    <property type="protein sequence ID" value="ABM38001.1"/>
    <property type="molecule type" value="Genomic_DNA"/>
</dbReference>
<dbReference type="eggNOG" id="COG0494">
    <property type="taxonomic scope" value="Bacteria"/>
</dbReference>
<evidence type="ECO:0000313" key="8">
    <source>
        <dbReference type="EMBL" id="ABM38001.1"/>
    </source>
</evidence>
<evidence type="ECO:0000256" key="5">
    <source>
        <dbReference type="ARBA" id="ARBA00022842"/>
    </source>
</evidence>
<evidence type="ECO:0000256" key="4">
    <source>
        <dbReference type="ARBA" id="ARBA00022801"/>
    </source>
</evidence>
<protein>
    <submittedName>
        <fullName evidence="8">NUDIX hydrolase</fullName>
    </submittedName>
</protein>
<dbReference type="Proteomes" id="UP000000644">
    <property type="component" value="Chromosome"/>
</dbReference>
<organism evidence="8 9">
    <name type="scientific">Polaromonas naphthalenivorans (strain CJ2)</name>
    <dbReference type="NCBI Taxonomy" id="365044"/>
    <lineage>
        <taxon>Bacteria</taxon>
        <taxon>Pseudomonadati</taxon>
        <taxon>Pseudomonadota</taxon>
        <taxon>Betaproteobacteria</taxon>
        <taxon>Burkholderiales</taxon>
        <taxon>Comamonadaceae</taxon>
        <taxon>Polaromonas</taxon>
    </lineage>
</organism>
<name>A1VQS3_POLNA</name>
<dbReference type="InterPro" id="IPR039121">
    <property type="entry name" value="NUDT19"/>
</dbReference>
<comment type="cofactor">
    <cofactor evidence="2">
        <name>Mg(2+)</name>
        <dbReference type="ChEBI" id="CHEBI:18420"/>
    </cofactor>
</comment>